<organism evidence="2">
    <name type="scientific">marine sediment metagenome</name>
    <dbReference type="NCBI Taxonomy" id="412755"/>
    <lineage>
        <taxon>unclassified sequences</taxon>
        <taxon>metagenomes</taxon>
        <taxon>ecological metagenomes</taxon>
    </lineage>
</organism>
<keyword evidence="1" id="KW-0472">Membrane</keyword>
<sequence>MMSPLTLEEVYEKAKQDRRKAMGDSDKVYMLARDKQTKALAELRKIHDKERAIINDSFNETIFPTLIAFHAAAKHLNEARDAFEASPEQVEYRARIKRTDRILLGLYASASVTLLFAEITLGKMLVLLTGTPWAQSVTLGLLVAVLVGGPLKIDLIHHRGALFPPQEGS</sequence>
<dbReference type="AlphaFoldDB" id="X1AK08"/>
<accession>X1AK08</accession>
<keyword evidence="1" id="KW-0812">Transmembrane</keyword>
<dbReference type="EMBL" id="BART01011255">
    <property type="protein sequence ID" value="GAG82699.1"/>
    <property type="molecule type" value="Genomic_DNA"/>
</dbReference>
<keyword evidence="1" id="KW-1133">Transmembrane helix</keyword>
<gene>
    <name evidence="2" type="ORF">S01H4_24061</name>
</gene>
<name>X1AK08_9ZZZZ</name>
<reference evidence="2" key="1">
    <citation type="journal article" date="2014" name="Front. Microbiol.">
        <title>High frequency of phylogenetically diverse reductive dehalogenase-homologous genes in deep subseafloor sedimentary metagenomes.</title>
        <authorList>
            <person name="Kawai M."/>
            <person name="Futagami T."/>
            <person name="Toyoda A."/>
            <person name="Takaki Y."/>
            <person name="Nishi S."/>
            <person name="Hori S."/>
            <person name="Arai W."/>
            <person name="Tsubouchi T."/>
            <person name="Morono Y."/>
            <person name="Uchiyama I."/>
            <person name="Ito T."/>
            <person name="Fujiyama A."/>
            <person name="Inagaki F."/>
            <person name="Takami H."/>
        </authorList>
    </citation>
    <scope>NUCLEOTIDE SEQUENCE</scope>
    <source>
        <strain evidence="2">Expedition CK06-06</strain>
    </source>
</reference>
<feature type="transmembrane region" description="Helical" evidence="1">
    <location>
        <begin position="133"/>
        <end position="151"/>
    </location>
</feature>
<evidence type="ECO:0000313" key="2">
    <source>
        <dbReference type="EMBL" id="GAG82699.1"/>
    </source>
</evidence>
<feature type="transmembrane region" description="Helical" evidence="1">
    <location>
        <begin position="102"/>
        <end position="121"/>
    </location>
</feature>
<comment type="caution">
    <text evidence="2">The sequence shown here is derived from an EMBL/GenBank/DDBJ whole genome shotgun (WGS) entry which is preliminary data.</text>
</comment>
<protein>
    <submittedName>
        <fullName evidence="2">Uncharacterized protein</fullName>
    </submittedName>
</protein>
<evidence type="ECO:0000256" key="1">
    <source>
        <dbReference type="SAM" id="Phobius"/>
    </source>
</evidence>
<proteinExistence type="predicted"/>